<comment type="caution">
    <text evidence="1">The sequence shown here is derived from an EMBL/GenBank/DDBJ whole genome shotgun (WGS) entry which is preliminary data.</text>
</comment>
<evidence type="ECO:0000313" key="2">
    <source>
        <dbReference type="Proteomes" id="UP001291653"/>
    </source>
</evidence>
<reference evidence="1 2" key="1">
    <citation type="submission" date="2022-10" db="EMBL/GenBank/DDBJ databases">
        <title>Draft genome sequence of Streptomyces sp. YSPA8.</title>
        <authorList>
            <person name="Moriuchi R."/>
            <person name="Dohra H."/>
            <person name="Yamamura H."/>
            <person name="Kodani S."/>
        </authorList>
    </citation>
    <scope>NUCLEOTIDE SEQUENCE [LARGE SCALE GENOMIC DNA]</scope>
    <source>
        <strain evidence="1 2">YSPA8</strain>
    </source>
</reference>
<gene>
    <name evidence="1" type="ORF">SYYSPA8_34645</name>
</gene>
<protein>
    <submittedName>
        <fullName evidence="1">Uncharacterized protein</fullName>
    </submittedName>
</protein>
<organism evidence="1 2">
    <name type="scientific">Streptomyces yaizuensis</name>
    <dbReference type="NCBI Taxonomy" id="2989713"/>
    <lineage>
        <taxon>Bacteria</taxon>
        <taxon>Bacillati</taxon>
        <taxon>Actinomycetota</taxon>
        <taxon>Actinomycetes</taxon>
        <taxon>Kitasatosporales</taxon>
        <taxon>Streptomycetaceae</taxon>
        <taxon>Streptomyces</taxon>
    </lineage>
</organism>
<sequence>MRKWFQNLSDSLVDRLVPKAEAAAAVQCWTQEVCIRTMIPMCHQTGFRALGTERVCSDGTRTWIGSHCARCNA</sequence>
<accession>A0ABQ5PAM3</accession>
<dbReference type="Proteomes" id="UP001291653">
    <property type="component" value="Unassembled WGS sequence"/>
</dbReference>
<dbReference type="EMBL" id="BSBI01000021">
    <property type="protein sequence ID" value="GLF99548.1"/>
    <property type="molecule type" value="Genomic_DNA"/>
</dbReference>
<evidence type="ECO:0000313" key="1">
    <source>
        <dbReference type="EMBL" id="GLF99548.1"/>
    </source>
</evidence>
<name>A0ABQ5PAM3_9ACTN</name>
<dbReference type="RefSeq" id="WP_323451486.1">
    <property type="nucleotide sequence ID" value="NZ_BSBI01000021.1"/>
</dbReference>
<keyword evidence="2" id="KW-1185">Reference proteome</keyword>
<proteinExistence type="predicted"/>